<sequence length="209" mass="22922">MDVDPLFLGRVVERILVVIFGGLSLVLGWRLFMVGVVDPQIAEIKFKDWKVSLRQVGPGSVFAALGIGVMAFALSKPLEITEGPRASHSVETASAGGGSRSLSYLGEGEAPDLRHWVRVLNTFARLDTERLKQDSAQATALKAELVQAQEGAVVMRNMLLLEKFSQADLAVWQKYQDAYLQDPRSVPGDVRPTLTALEPWMTSTVADER</sequence>
<evidence type="ECO:0000256" key="1">
    <source>
        <dbReference type="SAM" id="Phobius"/>
    </source>
</evidence>
<organism evidence="2 3">
    <name type="scientific">Hypericibacter terrae</name>
    <dbReference type="NCBI Taxonomy" id="2602015"/>
    <lineage>
        <taxon>Bacteria</taxon>
        <taxon>Pseudomonadati</taxon>
        <taxon>Pseudomonadota</taxon>
        <taxon>Alphaproteobacteria</taxon>
        <taxon>Rhodospirillales</taxon>
        <taxon>Dongiaceae</taxon>
        <taxon>Hypericibacter</taxon>
    </lineage>
</organism>
<name>A0A5J6MCW2_9PROT</name>
<accession>A0A5J6MCW2</accession>
<dbReference type="Proteomes" id="UP000326202">
    <property type="component" value="Chromosome"/>
</dbReference>
<feature type="transmembrane region" description="Helical" evidence="1">
    <location>
        <begin position="15"/>
        <end position="36"/>
    </location>
</feature>
<dbReference type="RefSeq" id="WP_151175672.1">
    <property type="nucleotide sequence ID" value="NZ_CP042906.1"/>
</dbReference>
<proteinExistence type="predicted"/>
<gene>
    <name evidence="2" type="ORF">FRZ44_04730</name>
</gene>
<keyword evidence="1" id="KW-1133">Transmembrane helix</keyword>
<evidence type="ECO:0000313" key="2">
    <source>
        <dbReference type="EMBL" id="QEX15193.1"/>
    </source>
</evidence>
<reference evidence="2 3" key="1">
    <citation type="submission" date="2019-08" db="EMBL/GenBank/DDBJ databases">
        <title>Hyperibacter terrae gen. nov., sp. nov. and Hyperibacter viscosus sp. nov., two new members in the family Rhodospirillaceae isolated from the rhizosphere of Hypericum perforatum.</title>
        <authorList>
            <person name="Noviana Z."/>
        </authorList>
    </citation>
    <scope>NUCLEOTIDE SEQUENCE [LARGE SCALE GENOMIC DNA]</scope>
    <source>
        <strain evidence="2 3">R5913</strain>
    </source>
</reference>
<feature type="transmembrane region" description="Helical" evidence="1">
    <location>
        <begin position="56"/>
        <end position="75"/>
    </location>
</feature>
<keyword evidence="1" id="KW-0472">Membrane</keyword>
<keyword evidence="3" id="KW-1185">Reference proteome</keyword>
<dbReference type="KEGG" id="htq:FRZ44_04730"/>
<protein>
    <submittedName>
        <fullName evidence="2">Uncharacterized protein</fullName>
    </submittedName>
</protein>
<keyword evidence="1" id="KW-0812">Transmembrane</keyword>
<evidence type="ECO:0000313" key="3">
    <source>
        <dbReference type="Proteomes" id="UP000326202"/>
    </source>
</evidence>
<dbReference type="AlphaFoldDB" id="A0A5J6MCW2"/>
<dbReference type="EMBL" id="CP042906">
    <property type="protein sequence ID" value="QEX15193.1"/>
    <property type="molecule type" value="Genomic_DNA"/>
</dbReference>